<dbReference type="AlphaFoldDB" id="A0A8J3ST29"/>
<comment type="caution">
    <text evidence="1">The sequence shown here is derived from an EMBL/GenBank/DDBJ whole genome shotgun (WGS) entry which is preliminary data.</text>
</comment>
<evidence type="ECO:0000313" key="2">
    <source>
        <dbReference type="Proteomes" id="UP000619788"/>
    </source>
</evidence>
<reference evidence="1 2" key="1">
    <citation type="submission" date="2021-01" db="EMBL/GenBank/DDBJ databases">
        <title>Whole genome shotgun sequence of Planobispora siamensis NBRC 107568.</title>
        <authorList>
            <person name="Komaki H."/>
            <person name="Tamura T."/>
        </authorList>
    </citation>
    <scope>NUCLEOTIDE SEQUENCE [LARGE SCALE GENOMIC DNA]</scope>
    <source>
        <strain evidence="1 2">NBRC 107568</strain>
    </source>
</reference>
<accession>A0A8J3ST29</accession>
<dbReference type="Proteomes" id="UP000619788">
    <property type="component" value="Unassembled WGS sequence"/>
</dbReference>
<name>A0A8J3ST29_9ACTN</name>
<gene>
    <name evidence="1" type="ORF">Psi01_84990</name>
</gene>
<protein>
    <submittedName>
        <fullName evidence="1">Uncharacterized protein</fullName>
    </submittedName>
</protein>
<keyword evidence="2" id="KW-1185">Reference proteome</keyword>
<sequence>MPYRVTFHITASSAIPGLPPEAGHALFEALSKIRRDPHSAGSPDPDDPAHRHAVFGGVGVLAYRINEETELVHVYQITWAG</sequence>
<organism evidence="1 2">
    <name type="scientific">Planobispora siamensis</name>
    <dbReference type="NCBI Taxonomy" id="936338"/>
    <lineage>
        <taxon>Bacteria</taxon>
        <taxon>Bacillati</taxon>
        <taxon>Actinomycetota</taxon>
        <taxon>Actinomycetes</taxon>
        <taxon>Streptosporangiales</taxon>
        <taxon>Streptosporangiaceae</taxon>
        <taxon>Planobispora</taxon>
    </lineage>
</organism>
<evidence type="ECO:0000313" key="1">
    <source>
        <dbReference type="EMBL" id="GIH97869.1"/>
    </source>
</evidence>
<dbReference type="EMBL" id="BOOJ01000107">
    <property type="protein sequence ID" value="GIH97869.1"/>
    <property type="molecule type" value="Genomic_DNA"/>
</dbReference>
<proteinExistence type="predicted"/>